<comment type="caution">
    <text evidence="1">The sequence shown here is derived from an EMBL/GenBank/DDBJ whole genome shotgun (WGS) entry which is preliminary data.</text>
</comment>
<reference evidence="1" key="1">
    <citation type="submission" date="2018-11" db="EMBL/GenBank/DDBJ databases">
        <title>The sequence and de novo assembly of Larimichthys crocea genome using PacBio and Hi-C technologies.</title>
        <authorList>
            <person name="Xu P."/>
            <person name="Chen B."/>
            <person name="Zhou Z."/>
            <person name="Ke Q."/>
            <person name="Wu Y."/>
            <person name="Bai H."/>
            <person name="Pu F."/>
        </authorList>
    </citation>
    <scope>NUCLEOTIDE SEQUENCE</scope>
    <source>
        <tissue evidence="1">Muscle</tissue>
    </source>
</reference>
<accession>A0ACD3QDJ3</accession>
<gene>
    <name evidence="1" type="ORF">E3U43_004394</name>
</gene>
<dbReference type="EMBL" id="CM011693">
    <property type="protein sequence ID" value="TMS05144.1"/>
    <property type="molecule type" value="Genomic_DNA"/>
</dbReference>
<evidence type="ECO:0000313" key="1">
    <source>
        <dbReference type="EMBL" id="TMS05144.1"/>
    </source>
</evidence>
<sequence length="539" mass="58875">MPETALRVCLKELKRLKKMPQSMPEFALTRNYLDLMVELPWSKSTKDCLDIRAARTLLDNDHYALDKLKRRVLEYLAVRQLKTSLKGPILCFVGPPGVGKTSVGRSIARTLGREFHRIALGGVCDQSDIRGHRRTYVGSMPGRIINGLKTVGVNNPVFLLDEVDKLGKSLQGDPAAALLEVLDPEQNHSFTDHYLNVAFDLSQVLFIATANTTATIPPALLDRMEVLQIPGYTQEERVEIAHRHLIPNQLEQHGLTPQQLHIPQDTTQNIISRYTREAGVRSLERKIGAICRAVAVKVAEDKAAPPEMPIVIDHIALKDILGPPLFEMEVSERLTLPGVALGLAWTPLGGEIMFVEASRMEGDGQLTLTGQLGDVMKESAHLAISWLRTNAKTYQLTNMVGGPDPLEGTDIHLHFPAGAVTKDGPSAGVTIVTCLASLFSGRLVRSDVAMTGEITLRGLVLPVGGIKDKVLAAHRAGVKRVILPKRNEKDLEELPANVRADLDFITAVNLDEVLNTAFDGGFPGASGSTHTHPQLTSKL</sequence>
<dbReference type="Proteomes" id="UP000793456">
    <property type="component" value="Chromosome XX"/>
</dbReference>
<proteinExistence type="predicted"/>
<evidence type="ECO:0000313" key="2">
    <source>
        <dbReference type="Proteomes" id="UP000793456"/>
    </source>
</evidence>
<name>A0ACD3QDJ3_LARCR</name>
<protein>
    <submittedName>
        <fullName evidence="1">Uncharacterized protein</fullName>
    </submittedName>
</protein>
<organism evidence="1 2">
    <name type="scientific">Larimichthys crocea</name>
    <name type="common">Large yellow croaker</name>
    <name type="synonym">Pseudosciaena crocea</name>
    <dbReference type="NCBI Taxonomy" id="215358"/>
    <lineage>
        <taxon>Eukaryota</taxon>
        <taxon>Metazoa</taxon>
        <taxon>Chordata</taxon>
        <taxon>Craniata</taxon>
        <taxon>Vertebrata</taxon>
        <taxon>Euteleostomi</taxon>
        <taxon>Actinopterygii</taxon>
        <taxon>Neopterygii</taxon>
        <taxon>Teleostei</taxon>
        <taxon>Neoteleostei</taxon>
        <taxon>Acanthomorphata</taxon>
        <taxon>Eupercaria</taxon>
        <taxon>Sciaenidae</taxon>
        <taxon>Larimichthys</taxon>
    </lineage>
</organism>
<keyword evidence="2" id="KW-1185">Reference proteome</keyword>